<evidence type="ECO:0000313" key="2">
    <source>
        <dbReference type="EMBL" id="KKM03878.1"/>
    </source>
</evidence>
<evidence type="ECO:0000256" key="1">
    <source>
        <dbReference type="SAM" id="MobiDB-lite"/>
    </source>
</evidence>
<dbReference type="AlphaFoldDB" id="A0A0F9JYA0"/>
<sequence>MKHLEVYSAGIFHVSICTTITDRDEILKELNEQHPSGTDNGWTFSKDKTFHQGGPNPGPCEEGMKGAKHYLMNA</sequence>
<accession>A0A0F9JYA0</accession>
<dbReference type="EMBL" id="LAZR01016583">
    <property type="protein sequence ID" value="KKM03878.1"/>
    <property type="molecule type" value="Genomic_DNA"/>
</dbReference>
<organism evidence="2">
    <name type="scientific">marine sediment metagenome</name>
    <dbReference type="NCBI Taxonomy" id="412755"/>
    <lineage>
        <taxon>unclassified sequences</taxon>
        <taxon>metagenomes</taxon>
        <taxon>ecological metagenomes</taxon>
    </lineage>
</organism>
<gene>
    <name evidence="2" type="ORF">LCGC14_1770030</name>
</gene>
<name>A0A0F9JYA0_9ZZZZ</name>
<comment type="caution">
    <text evidence="2">The sequence shown here is derived from an EMBL/GenBank/DDBJ whole genome shotgun (WGS) entry which is preliminary data.</text>
</comment>
<reference evidence="2" key="1">
    <citation type="journal article" date="2015" name="Nature">
        <title>Complex archaea that bridge the gap between prokaryotes and eukaryotes.</title>
        <authorList>
            <person name="Spang A."/>
            <person name="Saw J.H."/>
            <person name="Jorgensen S.L."/>
            <person name="Zaremba-Niedzwiedzka K."/>
            <person name="Martijn J."/>
            <person name="Lind A.E."/>
            <person name="van Eijk R."/>
            <person name="Schleper C."/>
            <person name="Guy L."/>
            <person name="Ettema T.J."/>
        </authorList>
    </citation>
    <scope>NUCLEOTIDE SEQUENCE</scope>
</reference>
<protein>
    <submittedName>
        <fullName evidence="2">Uncharacterized protein</fullName>
    </submittedName>
</protein>
<feature type="region of interest" description="Disordered" evidence="1">
    <location>
        <begin position="32"/>
        <end position="65"/>
    </location>
</feature>
<proteinExistence type="predicted"/>
<feature type="compositionally biased region" description="Polar residues" evidence="1">
    <location>
        <begin position="33"/>
        <end position="43"/>
    </location>
</feature>